<dbReference type="Proteomes" id="UP001281147">
    <property type="component" value="Unassembled WGS sequence"/>
</dbReference>
<sequence length="199" mass="22429">MERIRILLLIARLIQNLGGVIMFAVTVIMSSHYVPVFGAMNALIGGIGLFSFKRPNDVHWHLMLSLDWLALLANITQCVICALTANYEYCYYSWGGAMMFCVITWVATIMSGMTLVANLIILLHTHRLKAKGVLQGQHSDGQKWREDPKYTDSPGVKTSFIIEDGQISEAETSTRAYWRSVFPIIPLLRQFTHGLQPLK</sequence>
<evidence type="ECO:0000313" key="1">
    <source>
        <dbReference type="EMBL" id="KAK3703774.1"/>
    </source>
</evidence>
<accession>A0ACC3MU07</accession>
<proteinExistence type="predicted"/>
<protein>
    <submittedName>
        <fullName evidence="1">Uncharacterized protein</fullName>
    </submittedName>
</protein>
<gene>
    <name evidence="1" type="ORF">LTR37_014220</name>
</gene>
<dbReference type="EMBL" id="JAUTXU010000147">
    <property type="protein sequence ID" value="KAK3703774.1"/>
    <property type="molecule type" value="Genomic_DNA"/>
</dbReference>
<evidence type="ECO:0000313" key="2">
    <source>
        <dbReference type="Proteomes" id="UP001281147"/>
    </source>
</evidence>
<reference evidence="1" key="1">
    <citation type="submission" date="2023-07" db="EMBL/GenBank/DDBJ databases">
        <title>Black Yeasts Isolated from many extreme environments.</title>
        <authorList>
            <person name="Coleine C."/>
            <person name="Stajich J.E."/>
            <person name="Selbmann L."/>
        </authorList>
    </citation>
    <scope>NUCLEOTIDE SEQUENCE</scope>
    <source>
        <strain evidence="1">CCFEE 5714</strain>
    </source>
</reference>
<name>A0ACC3MU07_9PEZI</name>
<comment type="caution">
    <text evidence="1">The sequence shown here is derived from an EMBL/GenBank/DDBJ whole genome shotgun (WGS) entry which is preliminary data.</text>
</comment>
<organism evidence="1 2">
    <name type="scientific">Vermiconidia calcicola</name>
    <dbReference type="NCBI Taxonomy" id="1690605"/>
    <lineage>
        <taxon>Eukaryota</taxon>
        <taxon>Fungi</taxon>
        <taxon>Dikarya</taxon>
        <taxon>Ascomycota</taxon>
        <taxon>Pezizomycotina</taxon>
        <taxon>Dothideomycetes</taxon>
        <taxon>Dothideomycetidae</taxon>
        <taxon>Mycosphaerellales</taxon>
        <taxon>Extremaceae</taxon>
        <taxon>Vermiconidia</taxon>
    </lineage>
</organism>
<keyword evidence="2" id="KW-1185">Reference proteome</keyword>